<organism evidence="3 4">
    <name type="scientific">Coniella lustricola</name>
    <dbReference type="NCBI Taxonomy" id="2025994"/>
    <lineage>
        <taxon>Eukaryota</taxon>
        <taxon>Fungi</taxon>
        <taxon>Dikarya</taxon>
        <taxon>Ascomycota</taxon>
        <taxon>Pezizomycotina</taxon>
        <taxon>Sordariomycetes</taxon>
        <taxon>Sordariomycetidae</taxon>
        <taxon>Diaporthales</taxon>
        <taxon>Schizoparmaceae</taxon>
        <taxon>Coniella</taxon>
    </lineage>
</organism>
<dbReference type="GO" id="GO:0006950">
    <property type="term" value="P:response to stress"/>
    <property type="evidence" value="ECO:0007669"/>
    <property type="project" value="UniProtKB-ARBA"/>
</dbReference>
<dbReference type="GO" id="GO:0005634">
    <property type="term" value="C:nucleus"/>
    <property type="evidence" value="ECO:0007669"/>
    <property type="project" value="TreeGrafter"/>
</dbReference>
<feature type="compositionally biased region" description="Polar residues" evidence="1">
    <location>
        <begin position="30"/>
        <end position="46"/>
    </location>
</feature>
<dbReference type="OrthoDB" id="20772at2759"/>
<dbReference type="CDD" id="cd00084">
    <property type="entry name" value="HMG-box_SF"/>
    <property type="match status" value="1"/>
</dbReference>
<feature type="region of interest" description="Disordered" evidence="1">
    <location>
        <begin position="332"/>
        <end position="357"/>
    </location>
</feature>
<dbReference type="Gene3D" id="1.10.30.10">
    <property type="entry name" value="High mobility group box domain"/>
    <property type="match status" value="1"/>
</dbReference>
<feature type="region of interest" description="Disordered" evidence="1">
    <location>
        <begin position="1"/>
        <end position="54"/>
    </location>
</feature>
<accession>A0A2T3AHH7</accession>
<evidence type="ECO:0000313" key="4">
    <source>
        <dbReference type="Proteomes" id="UP000241462"/>
    </source>
</evidence>
<feature type="compositionally biased region" description="Basic and acidic residues" evidence="1">
    <location>
        <begin position="107"/>
        <end position="122"/>
    </location>
</feature>
<gene>
    <name evidence="3" type="ORF">BD289DRAFT_403381</name>
</gene>
<dbReference type="InParanoid" id="A0A2T3AHH7"/>
<dbReference type="InterPro" id="IPR006640">
    <property type="entry name" value="SprT-like_domain"/>
</dbReference>
<dbReference type="EMBL" id="KZ678388">
    <property type="protein sequence ID" value="PSR97748.1"/>
    <property type="molecule type" value="Genomic_DNA"/>
</dbReference>
<reference evidence="3 4" key="1">
    <citation type="journal article" date="2018" name="Mycol. Prog.">
        <title>Coniella lustricola, a new species from submerged detritus.</title>
        <authorList>
            <person name="Raudabaugh D.B."/>
            <person name="Iturriaga T."/>
            <person name="Carver A."/>
            <person name="Mondo S."/>
            <person name="Pangilinan J."/>
            <person name="Lipzen A."/>
            <person name="He G."/>
            <person name="Amirebrahimi M."/>
            <person name="Grigoriev I.V."/>
            <person name="Miller A.N."/>
        </authorList>
    </citation>
    <scope>NUCLEOTIDE SEQUENCE [LARGE SCALE GENOMIC DNA]</scope>
    <source>
        <strain evidence="3 4">B22-T-1</strain>
    </source>
</reference>
<feature type="compositionally biased region" description="Polar residues" evidence="1">
    <location>
        <begin position="332"/>
        <end position="342"/>
    </location>
</feature>
<feature type="compositionally biased region" description="Polar residues" evidence="1">
    <location>
        <begin position="183"/>
        <end position="202"/>
    </location>
</feature>
<dbReference type="AlphaFoldDB" id="A0A2T3AHH7"/>
<keyword evidence="4" id="KW-1185">Reference proteome</keyword>
<proteinExistence type="predicted"/>
<feature type="region of interest" description="Disordered" evidence="1">
    <location>
        <begin position="70"/>
        <end position="300"/>
    </location>
</feature>
<feature type="compositionally biased region" description="Low complexity" evidence="1">
    <location>
        <begin position="275"/>
        <end position="284"/>
    </location>
</feature>
<dbReference type="PANTHER" id="PTHR23099:SF0">
    <property type="entry name" value="GERM CELL NUCLEAR ACIDIC PROTEIN"/>
    <property type="match status" value="1"/>
</dbReference>
<dbReference type="PANTHER" id="PTHR23099">
    <property type="entry name" value="TRANSCRIPTIONAL REGULATOR"/>
    <property type="match status" value="1"/>
</dbReference>
<dbReference type="InterPro" id="IPR036910">
    <property type="entry name" value="HMG_box_dom_sf"/>
</dbReference>
<protein>
    <submittedName>
        <fullName evidence="3">SprT-like family-domain-containing protein</fullName>
    </submittedName>
</protein>
<dbReference type="InterPro" id="IPR035240">
    <property type="entry name" value="SprT_Zn_ribbon"/>
</dbReference>
<dbReference type="STRING" id="2025994.A0A2T3AHH7"/>
<evidence type="ECO:0000313" key="3">
    <source>
        <dbReference type="EMBL" id="PSR97748.1"/>
    </source>
</evidence>
<evidence type="ECO:0000256" key="1">
    <source>
        <dbReference type="SAM" id="MobiDB-lite"/>
    </source>
</evidence>
<name>A0A2T3AHH7_9PEZI</name>
<feature type="compositionally biased region" description="Polar residues" evidence="1">
    <location>
        <begin position="127"/>
        <end position="137"/>
    </location>
</feature>
<dbReference type="SUPFAM" id="SSF47095">
    <property type="entry name" value="HMG-box"/>
    <property type="match status" value="1"/>
</dbReference>
<dbReference type="SMART" id="SM00731">
    <property type="entry name" value="SprT"/>
    <property type="match status" value="1"/>
</dbReference>
<evidence type="ECO:0000259" key="2">
    <source>
        <dbReference type="SMART" id="SM00731"/>
    </source>
</evidence>
<sequence>MSRARRIVWDSSEDELPDLKDITPLRTKRGNNINTSAIQSPTTNADHSAAVPPRSTIRRIKFGSKLTDNPLLRPLASTYTPRSPSKHNVARLEERPRASRTPQRTELQTRDAKKQRPCRDLADSSENESVQEQTITEDFSEDDGLSDFIVHSDTDLDEDSFDVGGSVPRSPPQPRGKQAGESKWQSTSQRNQTQGSPSPTSQLLAEALDAEERDELPWPAYRTNGTFKSSLLPRTKAGTHRSQSVDFADPMPKFQMPSRGESKYKSTFASRYESSAESSHRTSSPPLLSKPQGLPSSSQRIGRIPATAYKPHMNTFWDKEFIDEWNDEYSPTKQLFPSSATKDTGKRPRSPTKRAEPNKAAVLKAAKKAFSDSKHDIAVEFLQELDECITAGKISEMAAETGGIRIEWSTKLNTTAGRANWRRETIRQKGSISMPLSTRYKHHASIELSTKVIDDSDRLLNVIAHEFCHLANFMISDMTTNPHGKEFKGWAAKVTREFGQRGIEVTTKHSYDIDFKYVWECTKCGLEFKRHSKSISIDRHRCGECKAELAQIKPVPRAKPTKESEYQLFLRKHMKIVKEENPDMPQRDIMKTVASRWSQRGSTKSKMSEEEDFILSTASRVAVRGDKVVGVTDDLDDLSIIDLT</sequence>
<dbReference type="Pfam" id="PF17283">
    <property type="entry name" value="Zn_ribbon_SprT"/>
    <property type="match status" value="1"/>
</dbReference>
<dbReference type="Pfam" id="PF10263">
    <property type="entry name" value="SprT-like"/>
    <property type="match status" value="1"/>
</dbReference>
<dbReference type="Proteomes" id="UP000241462">
    <property type="component" value="Unassembled WGS sequence"/>
</dbReference>
<feature type="domain" description="SprT-like" evidence="2">
    <location>
        <begin position="383"/>
        <end position="552"/>
    </location>
</feature>